<organism evidence="4 5">
    <name type="scientific">Candidatus Ornithobacterium hominis</name>
    <dbReference type="NCBI Taxonomy" id="2497989"/>
    <lineage>
        <taxon>Bacteria</taxon>
        <taxon>Pseudomonadati</taxon>
        <taxon>Bacteroidota</taxon>
        <taxon>Flavobacteriia</taxon>
        <taxon>Flavobacteriales</taxon>
        <taxon>Weeksellaceae</taxon>
        <taxon>Ornithobacterium</taxon>
    </lineage>
</organism>
<keyword evidence="1" id="KW-0175">Coiled coil</keyword>
<sequence length="360" mass="40973">MIKNKIYLSVLIFIIGIFVALPLIKIPISTSARGVVRSAQENVPITVMVGGRVIKSKLEKNNQNINKGDTLLVITAEQLNTQKELHQNQSADYQAQLSDLAKISSGNFTGLQTGQYQREVSAMQEKIAQIQTELSFAKKELERATLLHNQGVLPRADYDKVYYNYKGLQNQVANIKEQQIAQWQVQKRETERQLRSLGSEIQRINQEQKNYVIIAHSSGRLINFTGIQKGSFLTQGQVLGEISPEQNLTIECSVLPKDIGFIHKGQKVKFQIDTYNYNQWGLLTGEAVDIDQNLTINSQTGEAYFKVRCIMDNNYLQLKNGYKGNIGKGMTLTGRFHLIDRTLWQLLFDRVDDWFNPNFK</sequence>
<dbReference type="InterPro" id="IPR050739">
    <property type="entry name" value="MFP"/>
</dbReference>
<accession>A0A383U2Y2</accession>
<proteinExistence type="predicted"/>
<keyword evidence="2" id="KW-1133">Transmembrane helix</keyword>
<feature type="domain" description="AprE-like beta-barrel" evidence="3">
    <location>
        <begin position="248"/>
        <end position="333"/>
    </location>
</feature>
<evidence type="ECO:0000256" key="2">
    <source>
        <dbReference type="SAM" id="Phobius"/>
    </source>
</evidence>
<dbReference type="PANTHER" id="PTHR30386:SF28">
    <property type="entry name" value="EXPORTED PROTEIN"/>
    <property type="match status" value="1"/>
</dbReference>
<evidence type="ECO:0000259" key="3">
    <source>
        <dbReference type="Pfam" id="PF26002"/>
    </source>
</evidence>
<keyword evidence="2" id="KW-0812">Transmembrane</keyword>
<feature type="transmembrane region" description="Helical" evidence="2">
    <location>
        <begin position="6"/>
        <end position="24"/>
    </location>
</feature>
<keyword evidence="5" id="KW-1185">Reference proteome</keyword>
<protein>
    <submittedName>
        <fullName evidence="4">Hemolysin secretion protein D, chromosomal</fullName>
    </submittedName>
</protein>
<feature type="coiled-coil region" evidence="1">
    <location>
        <begin position="76"/>
        <end position="147"/>
    </location>
</feature>
<gene>
    <name evidence="4" type="primary">hlyD</name>
    <name evidence="4" type="ORF">SAMEA104719789_01353</name>
</gene>
<dbReference type="Pfam" id="PF26002">
    <property type="entry name" value="Beta-barrel_AprE"/>
    <property type="match status" value="1"/>
</dbReference>
<dbReference type="InterPro" id="IPR058982">
    <property type="entry name" value="Beta-barrel_AprE"/>
</dbReference>
<dbReference type="EMBL" id="UNSC01000007">
    <property type="protein sequence ID" value="SZD73900.1"/>
    <property type="molecule type" value="Genomic_DNA"/>
</dbReference>
<dbReference type="Gene3D" id="2.40.30.170">
    <property type="match status" value="1"/>
</dbReference>
<dbReference type="PANTHER" id="PTHR30386">
    <property type="entry name" value="MEMBRANE FUSION SUBUNIT OF EMRAB-TOLC MULTIDRUG EFFLUX PUMP"/>
    <property type="match status" value="1"/>
</dbReference>
<dbReference type="AlphaFoldDB" id="A0A383U2Y2"/>
<evidence type="ECO:0000256" key="1">
    <source>
        <dbReference type="SAM" id="Coils"/>
    </source>
</evidence>
<feature type="coiled-coil region" evidence="1">
    <location>
        <begin position="173"/>
        <end position="207"/>
    </location>
</feature>
<dbReference type="Proteomes" id="UP000262142">
    <property type="component" value="Unassembled WGS sequence"/>
</dbReference>
<dbReference type="RefSeq" id="WP_185124690.1">
    <property type="nucleotide sequence ID" value="NZ_UNSC01000007.1"/>
</dbReference>
<reference evidence="4 5" key="1">
    <citation type="submission" date="2018-09" db="EMBL/GenBank/DDBJ databases">
        <authorList>
            <consortium name="Pathogen Informatics"/>
        </authorList>
    </citation>
    <scope>NUCLEOTIDE SEQUENCE [LARGE SCALE GENOMIC DNA]</scope>
    <source>
        <strain evidence="4 5">OH-22767</strain>
    </source>
</reference>
<evidence type="ECO:0000313" key="5">
    <source>
        <dbReference type="Proteomes" id="UP000262142"/>
    </source>
</evidence>
<name>A0A383U2Y2_9FLAO</name>
<evidence type="ECO:0000313" key="4">
    <source>
        <dbReference type="EMBL" id="SZD73900.1"/>
    </source>
</evidence>
<keyword evidence="2" id="KW-0472">Membrane</keyword>